<feature type="compositionally biased region" description="Low complexity" evidence="1">
    <location>
        <begin position="278"/>
        <end position="294"/>
    </location>
</feature>
<feature type="region of interest" description="Disordered" evidence="1">
    <location>
        <begin position="153"/>
        <end position="174"/>
    </location>
</feature>
<proteinExistence type="predicted"/>
<dbReference type="EMBL" id="JAZHGA010000015">
    <property type="protein sequence ID" value="MEM5342185.1"/>
    <property type="molecule type" value="Genomic_DNA"/>
</dbReference>
<evidence type="ECO:0000313" key="4">
    <source>
        <dbReference type="EMBL" id="TXC83652.1"/>
    </source>
</evidence>
<evidence type="ECO:0000313" key="5">
    <source>
        <dbReference type="Proteomes" id="UP000321776"/>
    </source>
</evidence>
<dbReference type="InterPro" id="IPR017735">
    <property type="entry name" value="T6SS_FHA"/>
</dbReference>
<organism evidence="4 5">
    <name type="scientific">Paraburkholderia azotifigens</name>
    <dbReference type="NCBI Taxonomy" id="2057004"/>
    <lineage>
        <taxon>Bacteria</taxon>
        <taxon>Pseudomonadati</taxon>
        <taxon>Pseudomonadota</taxon>
        <taxon>Betaproteobacteria</taxon>
        <taxon>Burkholderiales</taxon>
        <taxon>Burkholderiaceae</taxon>
        <taxon>Paraburkholderia</taxon>
    </lineage>
</organism>
<evidence type="ECO:0000313" key="3">
    <source>
        <dbReference type="EMBL" id="MEM5342185.1"/>
    </source>
</evidence>
<dbReference type="SUPFAM" id="SSF49879">
    <property type="entry name" value="SMAD/FHA domain"/>
    <property type="match status" value="1"/>
</dbReference>
<dbReference type="Pfam" id="PF00498">
    <property type="entry name" value="FHA"/>
    <property type="match status" value="1"/>
</dbReference>
<dbReference type="Pfam" id="PF20232">
    <property type="entry name" value="T6SS_FHA_C"/>
    <property type="match status" value="1"/>
</dbReference>
<reference evidence="4" key="2">
    <citation type="submission" date="2019-08" db="EMBL/GenBank/DDBJ databases">
        <authorList>
            <person name="Im W.-T."/>
        </authorList>
    </citation>
    <scope>NUCLEOTIDE SEQUENCE</scope>
    <source>
        <strain evidence="4">NF 2-5-3</strain>
    </source>
</reference>
<accession>A0A5C6VE21</accession>
<dbReference type="CDD" id="cd00060">
    <property type="entry name" value="FHA"/>
    <property type="match status" value="1"/>
</dbReference>
<dbReference type="InterPro" id="IPR046883">
    <property type="entry name" value="T6SS_FHA_C"/>
</dbReference>
<protein>
    <submittedName>
        <fullName evidence="4">Type VI secretion system-associated FHA domain protein TagH</fullName>
    </submittedName>
</protein>
<evidence type="ECO:0000313" key="6">
    <source>
        <dbReference type="Proteomes" id="UP001481677"/>
    </source>
</evidence>
<keyword evidence="6" id="KW-1185">Reference proteome</keyword>
<gene>
    <name evidence="4" type="primary">tagH</name>
    <name evidence="4" type="ORF">FRZ40_25045</name>
    <name evidence="3" type="ORF">V4C56_21480</name>
</gene>
<sequence>MNDPILSLRVVRFNDEPVAEPIAVEFGPTGGTIGRATDCTLVLPDQQRAISRVHARIELRGGEYLLCDLGSNPSVLNQRALGGTREARLANGDRLMIGTYLLEVTIAERTAGARSATGLGLADPLAAVKVLGGPSPADAQGDPFGLGALDPLGQPGFGKRPPIASGPRYAGSESDHVAPEFQAFAAPGPASHAAMPPVVPGVASPSPGGIPADYDPLADALAQWETPVQRGGVQPGAAHASPPFAAPPSDASSDVLSNAFTSAPGMAPAPAPAPSVPASPGGPTGLSPGLLDGPVGHDVATPFDDLLAPAAGPPLVPEDPTEIAPASSLAAAASAPVERVSAPVSAAAQQPSPRQREPAAPAAAMAEPAPRATPAAAPSRSESAASRDMAPDRDAYPALLEGLGLDPSRLPNLPPAELARLVGTMLREALRGTMAVLRARSMARREARLDVTLIVARDNNPLKFFPDVDSALAQMLTGRGAGYLPPAEALERAFNDIESHELAVIVGMRAALADVLGRFDPASIEAQLKEGGVIDKVLSNRKSKLWDLFVERQADVAREAQDDFQRLFGKAFNDAYEAQIDALHTARKTGKTDPTSHH</sequence>
<feature type="compositionally biased region" description="Low complexity" evidence="1">
    <location>
        <begin position="342"/>
        <end position="387"/>
    </location>
</feature>
<comment type="caution">
    <text evidence="4">The sequence shown here is derived from an EMBL/GenBank/DDBJ whole genome shotgun (WGS) entry which is preliminary data.</text>
</comment>
<evidence type="ECO:0000256" key="1">
    <source>
        <dbReference type="SAM" id="MobiDB-lite"/>
    </source>
</evidence>
<evidence type="ECO:0000259" key="2">
    <source>
        <dbReference type="PROSITE" id="PS50006"/>
    </source>
</evidence>
<dbReference type="InterPro" id="IPR008984">
    <property type="entry name" value="SMAD_FHA_dom_sf"/>
</dbReference>
<name>A0A5C6VE21_9BURK</name>
<feature type="compositionally biased region" description="Pro residues" evidence="1">
    <location>
        <begin position="267"/>
        <end position="277"/>
    </location>
</feature>
<reference evidence="4 5" key="1">
    <citation type="journal article" date="2018" name="Int. J. Syst. Evol. Microbiol.">
        <title>Paraburkholderia azotifigens sp. nov., a nitrogen-fixing bacterium isolated from paddy soil.</title>
        <authorList>
            <person name="Choi G.M."/>
            <person name="Im W.T."/>
        </authorList>
    </citation>
    <scope>NUCLEOTIDE SEQUENCE [LARGE SCALE GENOMIC DNA]</scope>
    <source>
        <strain evidence="4 5">NF 2-5-3</strain>
    </source>
</reference>
<feature type="region of interest" description="Disordered" evidence="1">
    <location>
        <begin position="229"/>
        <end position="329"/>
    </location>
</feature>
<feature type="compositionally biased region" description="Low complexity" evidence="1">
    <location>
        <begin position="237"/>
        <end position="253"/>
    </location>
</feature>
<dbReference type="AlphaFoldDB" id="A0A5C6VE21"/>
<reference evidence="3 6" key="3">
    <citation type="submission" date="2024-01" db="EMBL/GenBank/DDBJ databases">
        <title>The diversity of rhizobia nodulating Mimosa spp. in eleven states of Brazil covering several biomes is determined by host plant, location, and edaphic factors.</title>
        <authorList>
            <person name="Rouws L."/>
            <person name="Barauna A."/>
            <person name="Beukes C."/>
            <person name="De Faria S.M."/>
            <person name="Gross E."/>
            <person name="Dos Reis Junior F.B."/>
            <person name="Simon M."/>
            <person name="Maluk M."/>
            <person name="Odee D.W."/>
            <person name="Kenicer G."/>
            <person name="Young J.P.W."/>
            <person name="Reis V.M."/>
            <person name="Zilli J."/>
            <person name="James E.K."/>
        </authorList>
    </citation>
    <scope>NUCLEOTIDE SEQUENCE [LARGE SCALE GENOMIC DNA]</scope>
    <source>
        <strain evidence="3 6">JPY530</strain>
    </source>
</reference>
<dbReference type="NCBIfam" id="TIGR03354">
    <property type="entry name" value="VI_FHA"/>
    <property type="match status" value="1"/>
</dbReference>
<feature type="region of interest" description="Disordered" evidence="1">
    <location>
        <begin position="342"/>
        <end position="390"/>
    </location>
</feature>
<dbReference type="EMBL" id="VOQS01000003">
    <property type="protein sequence ID" value="TXC83652.1"/>
    <property type="molecule type" value="Genomic_DNA"/>
</dbReference>
<dbReference type="RefSeq" id="WP_147235931.1">
    <property type="nucleotide sequence ID" value="NZ_JAZHFZ010000015.1"/>
</dbReference>
<dbReference type="PROSITE" id="PS50006">
    <property type="entry name" value="FHA_DOMAIN"/>
    <property type="match status" value="1"/>
</dbReference>
<dbReference type="Gene3D" id="2.60.200.20">
    <property type="match status" value="1"/>
</dbReference>
<dbReference type="Proteomes" id="UP000321776">
    <property type="component" value="Unassembled WGS sequence"/>
</dbReference>
<feature type="domain" description="FHA" evidence="2">
    <location>
        <begin position="31"/>
        <end position="81"/>
    </location>
</feature>
<dbReference type="InterPro" id="IPR000253">
    <property type="entry name" value="FHA_dom"/>
</dbReference>
<dbReference type="Proteomes" id="UP001481677">
    <property type="component" value="Unassembled WGS sequence"/>
</dbReference>
<dbReference type="SMART" id="SM00240">
    <property type="entry name" value="FHA"/>
    <property type="match status" value="1"/>
</dbReference>